<evidence type="ECO:0000313" key="3">
    <source>
        <dbReference type="Proteomes" id="UP000436088"/>
    </source>
</evidence>
<accession>A0A6A2WSV4</accession>
<name>A0A6A2WSV4_HIBSY</name>
<evidence type="ECO:0000313" key="2">
    <source>
        <dbReference type="EMBL" id="KAE8657770.1"/>
    </source>
</evidence>
<feature type="compositionally biased region" description="Polar residues" evidence="1">
    <location>
        <begin position="196"/>
        <end position="209"/>
    </location>
</feature>
<dbReference type="Proteomes" id="UP000436088">
    <property type="component" value="Unassembled WGS sequence"/>
</dbReference>
<comment type="caution">
    <text evidence="2">The sequence shown here is derived from an EMBL/GenBank/DDBJ whole genome shotgun (WGS) entry which is preliminary data.</text>
</comment>
<dbReference type="PANTHER" id="PTHR31865">
    <property type="entry name" value="OSJNBA0071G03.3 PROTEIN"/>
    <property type="match status" value="1"/>
</dbReference>
<organism evidence="2 3">
    <name type="scientific">Hibiscus syriacus</name>
    <name type="common">Rose of Sharon</name>
    <dbReference type="NCBI Taxonomy" id="106335"/>
    <lineage>
        <taxon>Eukaryota</taxon>
        <taxon>Viridiplantae</taxon>
        <taxon>Streptophyta</taxon>
        <taxon>Embryophyta</taxon>
        <taxon>Tracheophyta</taxon>
        <taxon>Spermatophyta</taxon>
        <taxon>Magnoliopsida</taxon>
        <taxon>eudicotyledons</taxon>
        <taxon>Gunneridae</taxon>
        <taxon>Pentapetalae</taxon>
        <taxon>rosids</taxon>
        <taxon>malvids</taxon>
        <taxon>Malvales</taxon>
        <taxon>Malvaceae</taxon>
        <taxon>Malvoideae</taxon>
        <taxon>Hibiscus</taxon>
    </lineage>
</organism>
<dbReference type="EMBL" id="VEPZ02001755">
    <property type="protein sequence ID" value="KAE8657770.1"/>
    <property type="molecule type" value="Genomic_DNA"/>
</dbReference>
<gene>
    <name evidence="2" type="ORF">F3Y22_tig00116983pilonHSYRG00174</name>
</gene>
<sequence>MASDEGMTVVSSMQDDEYDDLDIGFHPHNLSRLSMCTSSMCTNDGDGDGDGDDYDDDDHMGMSLYMSRLSIESFDEDADVDEEFSGKKFLELSSDSDQEPSCNSLPATPPRRRTRTGTLTMVKDCASYNEAQKGSIGRPGGRSSRSKSSRKRRVIRERWARSFMDLGEVKACRDLGFELEHERLFEMPGRVSLSASTFDNTTSGSNSPIANRRISSPGDDPRDVKARLKVWAQAVALASTAKH</sequence>
<reference evidence="2" key="1">
    <citation type="submission" date="2019-09" db="EMBL/GenBank/DDBJ databases">
        <title>Draft genome information of white flower Hibiscus syriacus.</title>
        <authorList>
            <person name="Kim Y.-M."/>
        </authorList>
    </citation>
    <scope>NUCLEOTIDE SEQUENCE [LARGE SCALE GENOMIC DNA]</scope>
    <source>
        <strain evidence="2">YM2019G1</strain>
    </source>
</reference>
<protein>
    <submittedName>
        <fullName evidence="2">Pectinacetylesterase family protein</fullName>
    </submittedName>
</protein>
<proteinExistence type="predicted"/>
<feature type="region of interest" description="Disordered" evidence="1">
    <location>
        <begin position="90"/>
        <end position="117"/>
    </location>
</feature>
<dbReference type="AlphaFoldDB" id="A0A6A2WSV4"/>
<feature type="compositionally biased region" description="Polar residues" evidence="1">
    <location>
        <begin position="93"/>
        <end position="106"/>
    </location>
</feature>
<feature type="region of interest" description="Disordered" evidence="1">
    <location>
        <begin position="196"/>
        <end position="222"/>
    </location>
</feature>
<evidence type="ECO:0000256" key="1">
    <source>
        <dbReference type="SAM" id="MobiDB-lite"/>
    </source>
</evidence>
<dbReference type="PANTHER" id="PTHR31865:SF2">
    <property type="entry name" value="OSJNBA0004B13.24 PROTEIN"/>
    <property type="match status" value="1"/>
</dbReference>
<feature type="region of interest" description="Disordered" evidence="1">
    <location>
        <begin position="130"/>
        <end position="151"/>
    </location>
</feature>
<keyword evidence="3" id="KW-1185">Reference proteome</keyword>